<comment type="caution">
    <text evidence="7">The sequence shown here is derived from an EMBL/GenBank/DDBJ whole genome shotgun (WGS) entry which is preliminary data.</text>
</comment>
<proteinExistence type="inferred from homology"/>
<evidence type="ECO:0000256" key="1">
    <source>
        <dbReference type="ARBA" id="ARBA00004613"/>
    </source>
</evidence>
<dbReference type="Pfam" id="PF05612">
    <property type="entry name" value="Leg1"/>
    <property type="match status" value="1"/>
</dbReference>
<dbReference type="PANTHER" id="PTHR18820">
    <property type="entry name" value="LEG1"/>
    <property type="match status" value="1"/>
</dbReference>
<evidence type="ECO:0000313" key="8">
    <source>
        <dbReference type="Proteomes" id="UP001066276"/>
    </source>
</evidence>
<evidence type="ECO:0000256" key="6">
    <source>
        <dbReference type="SAM" id="SignalP"/>
    </source>
</evidence>
<comment type="subcellular location">
    <subcellularLocation>
        <location evidence="1">Secreted</location>
    </subcellularLocation>
</comment>
<evidence type="ECO:0000256" key="5">
    <source>
        <dbReference type="ARBA" id="ARBA00023180"/>
    </source>
</evidence>
<protein>
    <submittedName>
        <fullName evidence="7">Uncharacterized protein</fullName>
    </submittedName>
</protein>
<organism evidence="7 8">
    <name type="scientific">Pleurodeles waltl</name>
    <name type="common">Iberian ribbed newt</name>
    <dbReference type="NCBI Taxonomy" id="8319"/>
    <lineage>
        <taxon>Eukaryota</taxon>
        <taxon>Metazoa</taxon>
        <taxon>Chordata</taxon>
        <taxon>Craniata</taxon>
        <taxon>Vertebrata</taxon>
        <taxon>Euteleostomi</taxon>
        <taxon>Amphibia</taxon>
        <taxon>Batrachia</taxon>
        <taxon>Caudata</taxon>
        <taxon>Salamandroidea</taxon>
        <taxon>Salamandridae</taxon>
        <taxon>Pleurodelinae</taxon>
        <taxon>Pleurodeles</taxon>
    </lineage>
</organism>
<reference evidence="7" key="1">
    <citation type="journal article" date="2022" name="bioRxiv">
        <title>Sequencing and chromosome-scale assembly of the giantPleurodeles waltlgenome.</title>
        <authorList>
            <person name="Brown T."/>
            <person name="Elewa A."/>
            <person name="Iarovenko S."/>
            <person name="Subramanian E."/>
            <person name="Araus A.J."/>
            <person name="Petzold A."/>
            <person name="Susuki M."/>
            <person name="Suzuki K.-i.T."/>
            <person name="Hayashi T."/>
            <person name="Toyoda A."/>
            <person name="Oliveira C."/>
            <person name="Osipova E."/>
            <person name="Leigh N.D."/>
            <person name="Simon A."/>
            <person name="Yun M.H."/>
        </authorList>
    </citation>
    <scope>NUCLEOTIDE SEQUENCE</scope>
    <source>
        <strain evidence="7">20211129_DDA</strain>
        <tissue evidence="7">Liver</tissue>
    </source>
</reference>
<comment type="similarity">
    <text evidence="2">Belongs to the LEG1 family.</text>
</comment>
<keyword evidence="3" id="KW-0964">Secreted</keyword>
<evidence type="ECO:0000313" key="7">
    <source>
        <dbReference type="EMBL" id="KAJ1158936.1"/>
    </source>
</evidence>
<dbReference type="Proteomes" id="UP001066276">
    <property type="component" value="Chromosome 5"/>
</dbReference>
<name>A0AAV7S4R0_PLEWA</name>
<dbReference type="PANTHER" id="PTHR18820:SF1">
    <property type="entry name" value="PROTEIN LEG1 HOMOLOG"/>
    <property type="match status" value="1"/>
</dbReference>
<keyword evidence="4 6" id="KW-0732">Signal</keyword>
<gene>
    <name evidence="7" type="ORF">NDU88_011608</name>
</gene>
<dbReference type="AlphaFoldDB" id="A0AAV7S4R0"/>
<feature type="signal peptide" evidence="6">
    <location>
        <begin position="1"/>
        <end position="20"/>
    </location>
</feature>
<dbReference type="GO" id="GO:0005615">
    <property type="term" value="C:extracellular space"/>
    <property type="evidence" value="ECO:0007669"/>
    <property type="project" value="TreeGrafter"/>
</dbReference>
<sequence>MALSGALKKLLVCVVIVTKAAETADPAIENGFPPLWGDIPGDLGAFRQENNHAVIDPWKYRDRMGMLKILLSSTHKYYIGMGLTESDNTLWSLPIVSEWVYKTGRLADPSKITTCGLKSGDRYCISPYSWGACISYYFTTLPFLVAAEAGFFENWTDETEILPPNAFPNDFCNSYESCSSSFPSAMGKWKLYFKKLMETTPEMDVLLTLDQLDLCFWEAHEVSIETALPIFKNRLMFLSEPEADFEDGLGRGVHFVGATGFGTNYPNMKQFQEKLPPRILRPTDICPLVLDFTLKQNIACQMLKTLRDLNEFTGGTLLKLWKEAMCSSEGRKTCKAILESMFAGKIYTLPELLEVLKPYPGTIDCIINT</sequence>
<feature type="chain" id="PRO_5043372729" evidence="6">
    <location>
        <begin position="21"/>
        <end position="369"/>
    </location>
</feature>
<evidence type="ECO:0000256" key="3">
    <source>
        <dbReference type="ARBA" id="ARBA00022525"/>
    </source>
</evidence>
<evidence type="ECO:0000256" key="4">
    <source>
        <dbReference type="ARBA" id="ARBA00022729"/>
    </source>
</evidence>
<evidence type="ECO:0000256" key="2">
    <source>
        <dbReference type="ARBA" id="ARBA00009122"/>
    </source>
</evidence>
<keyword evidence="8" id="KW-1185">Reference proteome</keyword>
<dbReference type="InterPro" id="IPR008499">
    <property type="entry name" value="Leg1"/>
</dbReference>
<keyword evidence="5" id="KW-0325">Glycoprotein</keyword>
<accession>A0AAV7S4R0</accession>
<dbReference type="EMBL" id="JANPWB010000009">
    <property type="protein sequence ID" value="KAJ1158936.1"/>
    <property type="molecule type" value="Genomic_DNA"/>
</dbReference>